<gene>
    <name evidence="8" type="primary">MED4</name>
    <name evidence="9" type="ORF">M011DRAFT_378990</name>
</gene>
<dbReference type="AlphaFoldDB" id="A0A6A6UYW9"/>
<evidence type="ECO:0000256" key="7">
    <source>
        <dbReference type="ARBA" id="ARBA00031257"/>
    </source>
</evidence>
<dbReference type="InterPro" id="IPR019258">
    <property type="entry name" value="Mediator_Med4"/>
</dbReference>
<dbReference type="GO" id="GO:0003712">
    <property type="term" value="F:transcription coregulator activity"/>
    <property type="evidence" value="ECO:0007669"/>
    <property type="project" value="InterPro"/>
</dbReference>
<dbReference type="GO" id="GO:0016592">
    <property type="term" value="C:mediator complex"/>
    <property type="evidence" value="ECO:0007669"/>
    <property type="project" value="InterPro"/>
</dbReference>
<comment type="subcellular location">
    <subcellularLocation>
        <location evidence="1 8">Nucleus</location>
    </subcellularLocation>
</comment>
<proteinExistence type="inferred from homology"/>
<comment type="similarity">
    <text evidence="2 8">Belongs to the Mediator complex subunit 4 family.</text>
</comment>
<keyword evidence="6 8" id="KW-0539">Nucleus</keyword>
<comment type="subunit">
    <text evidence="8">Component of the Mediator complex.</text>
</comment>
<evidence type="ECO:0000256" key="3">
    <source>
        <dbReference type="ARBA" id="ARBA00020629"/>
    </source>
</evidence>
<protein>
    <recommendedName>
        <fullName evidence="3 8">Mediator of RNA polymerase II transcription subunit 4</fullName>
    </recommendedName>
    <alternativeName>
        <fullName evidence="7 8">Mediator complex subunit 4</fullName>
    </alternativeName>
</protein>
<comment type="function">
    <text evidence="8">Component of the Mediator complex, a coactivator involved in the regulated transcription of nearly all RNA polymerase II-dependent genes. Mediator functions as a bridge to convey information from gene-specific regulatory proteins to the basal RNA polymerase II transcription machinery. Mediator is recruited to promoters by direct interactions with regulatory proteins and serves as a scaffold for the assembly of a functional preinitiation complex with RNA polymerase II and the general transcription factors.</text>
</comment>
<reference evidence="9" key="1">
    <citation type="journal article" date="2020" name="Stud. Mycol.">
        <title>101 Dothideomycetes genomes: a test case for predicting lifestyles and emergence of pathogens.</title>
        <authorList>
            <person name="Haridas S."/>
            <person name="Albert R."/>
            <person name="Binder M."/>
            <person name="Bloem J."/>
            <person name="Labutti K."/>
            <person name="Salamov A."/>
            <person name="Andreopoulos B."/>
            <person name="Baker S."/>
            <person name="Barry K."/>
            <person name="Bills G."/>
            <person name="Bluhm B."/>
            <person name="Cannon C."/>
            <person name="Castanera R."/>
            <person name="Culley D."/>
            <person name="Daum C."/>
            <person name="Ezra D."/>
            <person name="Gonzalez J."/>
            <person name="Henrissat B."/>
            <person name="Kuo A."/>
            <person name="Liang C."/>
            <person name="Lipzen A."/>
            <person name="Lutzoni F."/>
            <person name="Magnuson J."/>
            <person name="Mondo S."/>
            <person name="Nolan M."/>
            <person name="Ohm R."/>
            <person name="Pangilinan J."/>
            <person name="Park H.-J."/>
            <person name="Ramirez L."/>
            <person name="Alfaro M."/>
            <person name="Sun H."/>
            <person name="Tritt A."/>
            <person name="Yoshinaga Y."/>
            <person name="Zwiers L.-H."/>
            <person name="Turgeon B."/>
            <person name="Goodwin S."/>
            <person name="Spatafora J."/>
            <person name="Crous P."/>
            <person name="Grigoriev I."/>
        </authorList>
    </citation>
    <scope>NUCLEOTIDE SEQUENCE</scope>
    <source>
        <strain evidence="9">CBS 119925</strain>
    </source>
</reference>
<feature type="non-terminal residue" evidence="9">
    <location>
        <position position="228"/>
    </location>
</feature>
<dbReference type="OrthoDB" id="1929813at2759"/>
<organism evidence="9 10">
    <name type="scientific">Sporormia fimetaria CBS 119925</name>
    <dbReference type="NCBI Taxonomy" id="1340428"/>
    <lineage>
        <taxon>Eukaryota</taxon>
        <taxon>Fungi</taxon>
        <taxon>Dikarya</taxon>
        <taxon>Ascomycota</taxon>
        <taxon>Pezizomycotina</taxon>
        <taxon>Dothideomycetes</taxon>
        <taxon>Pleosporomycetidae</taxon>
        <taxon>Pleosporales</taxon>
        <taxon>Sporormiaceae</taxon>
        <taxon>Sporormia</taxon>
    </lineage>
</organism>
<keyword evidence="10" id="KW-1185">Reference proteome</keyword>
<evidence type="ECO:0000313" key="10">
    <source>
        <dbReference type="Proteomes" id="UP000799440"/>
    </source>
</evidence>
<keyword evidence="4 8" id="KW-0805">Transcription regulation</keyword>
<dbReference type="EMBL" id="MU006605">
    <property type="protein sequence ID" value="KAF2742664.1"/>
    <property type="molecule type" value="Genomic_DNA"/>
</dbReference>
<evidence type="ECO:0000256" key="2">
    <source>
        <dbReference type="ARBA" id="ARBA00009626"/>
    </source>
</evidence>
<keyword evidence="8" id="KW-0010">Activator</keyword>
<evidence type="ECO:0000313" key="9">
    <source>
        <dbReference type="EMBL" id="KAF2742664.1"/>
    </source>
</evidence>
<keyword evidence="5 8" id="KW-0804">Transcription</keyword>
<evidence type="ECO:0000256" key="1">
    <source>
        <dbReference type="ARBA" id="ARBA00004123"/>
    </source>
</evidence>
<dbReference type="Pfam" id="PF10018">
    <property type="entry name" value="Med4"/>
    <property type="match status" value="1"/>
</dbReference>
<dbReference type="Proteomes" id="UP000799440">
    <property type="component" value="Unassembled WGS sequence"/>
</dbReference>
<sequence>MDTVLNAQFDRVQAALSTLVESIATFNPSPQAALELKAADDQLCSGLQLLSRHQDNQRRILALRSEADRLEAQLRSSVGTLASLRHELLEAAPSETPTDARSVPATELLQYAQSIAVHTVPPTYREPIAKGVSDAAEDKAKDETISSGVPTNSLPSPAFAGVAASATTEDANKTHNEPEVPIDVTPQQAEWLKALRGQNLPWVPWPSDDKIRFGNLMQIQRLLDQKKD</sequence>
<evidence type="ECO:0000256" key="4">
    <source>
        <dbReference type="ARBA" id="ARBA00023015"/>
    </source>
</evidence>
<evidence type="ECO:0000256" key="6">
    <source>
        <dbReference type="ARBA" id="ARBA00023242"/>
    </source>
</evidence>
<accession>A0A6A6UYW9</accession>
<dbReference type="GO" id="GO:0006357">
    <property type="term" value="P:regulation of transcription by RNA polymerase II"/>
    <property type="evidence" value="ECO:0007669"/>
    <property type="project" value="InterPro"/>
</dbReference>
<name>A0A6A6UYW9_9PLEO</name>
<evidence type="ECO:0000256" key="8">
    <source>
        <dbReference type="RuleBase" id="RU364141"/>
    </source>
</evidence>
<evidence type="ECO:0000256" key="5">
    <source>
        <dbReference type="ARBA" id="ARBA00023163"/>
    </source>
</evidence>